<keyword evidence="11" id="KW-1185">Reference proteome</keyword>
<keyword evidence="8" id="KW-1133">Transmembrane helix</keyword>
<evidence type="ECO:0000313" key="11">
    <source>
        <dbReference type="Proteomes" id="UP001159387"/>
    </source>
</evidence>
<keyword evidence="2" id="KW-0547">Nucleotide-binding</keyword>
<reference evidence="10 11" key="1">
    <citation type="journal article" date="2023" name="J. Phycol.">
        <title>Chrysosporum ovalisporum is synonymous with the true-branching cyanobacterium Umezakia natans (Nostocales/Aphanizomenonaceae).</title>
        <authorList>
            <person name="McGregor G.B."/>
            <person name="Sendall B.C."/>
            <person name="Niiyama Y."/>
            <person name="Tuji A."/>
            <person name="Willis A."/>
        </authorList>
    </citation>
    <scope>NUCLEOTIDE SEQUENCE [LARGE SCALE GENOMIC DNA]</scope>
    <source>
        <strain evidence="10 11">ANA360D</strain>
    </source>
</reference>
<keyword evidence="3" id="KW-0378">Hydrolase</keyword>
<comment type="caution">
    <text evidence="10">The sequence shown here is derived from an EMBL/GenBank/DDBJ whole genome shotgun (WGS) entry which is preliminary data.</text>
</comment>
<feature type="coiled-coil region" evidence="7">
    <location>
        <begin position="322"/>
        <end position="356"/>
    </location>
</feature>
<feature type="domain" description="Dynamin-type G" evidence="9">
    <location>
        <begin position="49"/>
        <end position="303"/>
    </location>
</feature>
<name>A0AA43GNZ3_9CYAN</name>
<keyword evidence="6 8" id="KW-0472">Membrane</keyword>
<keyword evidence="4 7" id="KW-0175">Coiled coil</keyword>
<dbReference type="InterPro" id="IPR045063">
    <property type="entry name" value="Dynamin_N"/>
</dbReference>
<dbReference type="Pfam" id="PF21808">
    <property type="entry name" value="Dynamin-like_hel_bact"/>
    <property type="match status" value="1"/>
</dbReference>
<protein>
    <submittedName>
        <fullName evidence="10">Dynamin family protein</fullName>
    </submittedName>
</protein>
<dbReference type="Proteomes" id="UP001159387">
    <property type="component" value="Unassembled WGS sequence"/>
</dbReference>
<proteinExistence type="predicted"/>
<dbReference type="PANTHER" id="PTHR10465:SF0">
    <property type="entry name" value="SARCALUMENIN"/>
    <property type="match status" value="1"/>
</dbReference>
<dbReference type="AlphaFoldDB" id="A0AA43GNZ3"/>
<dbReference type="EMBL" id="JANQDH010000013">
    <property type="protein sequence ID" value="MDH6059195.1"/>
    <property type="molecule type" value="Genomic_DNA"/>
</dbReference>
<evidence type="ECO:0000256" key="4">
    <source>
        <dbReference type="ARBA" id="ARBA00023054"/>
    </source>
</evidence>
<dbReference type="GO" id="GO:0003924">
    <property type="term" value="F:GTPase activity"/>
    <property type="evidence" value="ECO:0007669"/>
    <property type="project" value="InterPro"/>
</dbReference>
<evidence type="ECO:0000256" key="5">
    <source>
        <dbReference type="ARBA" id="ARBA00023134"/>
    </source>
</evidence>
<evidence type="ECO:0000259" key="9">
    <source>
        <dbReference type="PROSITE" id="PS51718"/>
    </source>
</evidence>
<evidence type="ECO:0000256" key="1">
    <source>
        <dbReference type="ARBA" id="ARBA00004370"/>
    </source>
</evidence>
<keyword evidence="5" id="KW-0342">GTP-binding</keyword>
<dbReference type="RefSeq" id="WP_280653211.1">
    <property type="nucleotide sequence ID" value="NZ_JANQDH010000013.1"/>
</dbReference>
<feature type="transmembrane region" description="Helical" evidence="8">
    <location>
        <begin position="493"/>
        <end position="516"/>
    </location>
</feature>
<evidence type="ECO:0000256" key="7">
    <source>
        <dbReference type="SAM" id="Coils"/>
    </source>
</evidence>
<feature type="coiled-coil region" evidence="7">
    <location>
        <begin position="605"/>
        <end position="632"/>
    </location>
</feature>
<evidence type="ECO:0000313" key="10">
    <source>
        <dbReference type="EMBL" id="MDH6059195.1"/>
    </source>
</evidence>
<dbReference type="Gene3D" id="3.40.50.300">
    <property type="entry name" value="P-loop containing nucleotide triphosphate hydrolases"/>
    <property type="match status" value="1"/>
</dbReference>
<evidence type="ECO:0000256" key="3">
    <source>
        <dbReference type="ARBA" id="ARBA00022801"/>
    </source>
</evidence>
<evidence type="ECO:0000256" key="2">
    <source>
        <dbReference type="ARBA" id="ARBA00022741"/>
    </source>
</evidence>
<comment type="subcellular location">
    <subcellularLocation>
        <location evidence="1">Membrane</location>
    </subcellularLocation>
</comment>
<dbReference type="GO" id="GO:0005525">
    <property type="term" value="F:GTP binding"/>
    <property type="evidence" value="ECO:0007669"/>
    <property type="project" value="UniProtKB-KW"/>
</dbReference>
<feature type="transmembrane region" description="Helical" evidence="8">
    <location>
        <begin position="528"/>
        <end position="553"/>
    </location>
</feature>
<dbReference type="CDD" id="cd09912">
    <property type="entry name" value="DLP_2"/>
    <property type="match status" value="1"/>
</dbReference>
<dbReference type="PROSITE" id="PS51718">
    <property type="entry name" value="G_DYNAMIN_2"/>
    <property type="match status" value="1"/>
</dbReference>
<dbReference type="InterPro" id="IPR027094">
    <property type="entry name" value="Mitofusin_fam"/>
</dbReference>
<accession>A0AA43GNZ3</accession>
<organism evidence="10 11">
    <name type="scientific">Chrysosporum bergii ANA360D</name>
    <dbReference type="NCBI Taxonomy" id="617107"/>
    <lineage>
        <taxon>Bacteria</taxon>
        <taxon>Bacillati</taxon>
        <taxon>Cyanobacteriota</taxon>
        <taxon>Cyanophyceae</taxon>
        <taxon>Nostocales</taxon>
        <taxon>Nodulariaceae</taxon>
        <taxon>Chrysosporum</taxon>
    </lineage>
</organism>
<dbReference type="GO" id="GO:0016020">
    <property type="term" value="C:membrane"/>
    <property type="evidence" value="ECO:0007669"/>
    <property type="project" value="UniProtKB-SubCell"/>
</dbReference>
<keyword evidence="8" id="KW-0812">Transmembrane</keyword>
<dbReference type="Pfam" id="PF00350">
    <property type="entry name" value="Dynamin_N"/>
    <property type="match status" value="1"/>
</dbReference>
<dbReference type="InterPro" id="IPR030381">
    <property type="entry name" value="G_DYNAMIN_dom"/>
</dbReference>
<gene>
    <name evidence="10" type="ORF">NWP17_01845</name>
</gene>
<evidence type="ECO:0000256" key="8">
    <source>
        <dbReference type="SAM" id="Phobius"/>
    </source>
</evidence>
<dbReference type="InterPro" id="IPR027417">
    <property type="entry name" value="P-loop_NTPase"/>
</dbReference>
<evidence type="ECO:0000256" key="6">
    <source>
        <dbReference type="ARBA" id="ARBA00023136"/>
    </source>
</evidence>
<dbReference type="SUPFAM" id="SSF52540">
    <property type="entry name" value="P-loop containing nucleoside triphosphate hydrolases"/>
    <property type="match status" value="1"/>
</dbReference>
<dbReference type="GO" id="GO:0008053">
    <property type="term" value="P:mitochondrial fusion"/>
    <property type="evidence" value="ECO:0007669"/>
    <property type="project" value="TreeGrafter"/>
</dbReference>
<dbReference type="InterPro" id="IPR049399">
    <property type="entry name" value="BDLP-like_hel"/>
</dbReference>
<dbReference type="PANTHER" id="PTHR10465">
    <property type="entry name" value="TRANSMEMBRANE GTPASE FZO1"/>
    <property type="match status" value="1"/>
</dbReference>
<sequence length="661" mass="74868">MSQLNNDREKFEEKIKTLVRLIEKQIKIANFLNKPDQIANLKNLLNIVQSTSFKVMVLGEFKRGKSTFINALLGEEILPAFATPCTAIINEVKWGEKPRAILHFNQVDGQEREEPKEIPVDEIEEYVVIKEDVDQSQAINESPYEKLEIFWPLKLCEDRIEIIDSPGLNEHKTRQQVTESYLVTVDAIILVLSCEQLFSKSEQEVVDNKLLPMGHEDIFFVCNRINLIRRNEVDTVKDSALRKLSSRTRLGPERIFFIDALGALDGKLGHNNEALQKSGVPQLEIALQKFLTNERGRVKILRPAQELRNAINEVRKTIPEQIAMLKTDVSELEKRYAAAQETLKILEDKRRSIVQKLANSIEDTKELVSYKTKDFCRDLVPKIKTIAQEYQLQTEIKFFSLDHKSMIETAVKEVVSYLESQSEKEFYNWQTSELEPLLARRMDNMKTSLDSEAKEFIDRVDNLRLELSGVSISKVEVSKGDVGVRDVSAVERIFSAAGGFLIGGLGAATIGATFGYQEMLTSLIPQLIIGVIGYIFLGFNPITLIPMLAAALIQGKLMEGGLANRIKEEVGKKFSEQLNQSTVDIVDKVSKAVSVELNKVKNLVDKGLEAEIQNIRQQVKNVLDDKEKGQAEVDKKLKQLDDLTQYVNKIDGELYDLISQV</sequence>